<comment type="caution">
    <text evidence="1">The sequence shown here is derived from an EMBL/GenBank/DDBJ whole genome shotgun (WGS) entry which is preliminary data.</text>
</comment>
<proteinExistence type="predicted"/>
<dbReference type="EMBL" id="JAHRIN010033743">
    <property type="protein sequence ID" value="MEQ2202493.1"/>
    <property type="molecule type" value="Genomic_DNA"/>
</dbReference>
<evidence type="ECO:0000313" key="1">
    <source>
        <dbReference type="EMBL" id="MEQ2202493.1"/>
    </source>
</evidence>
<accession>A0ABV0R427</accession>
<gene>
    <name evidence="1" type="ORF">XENOCAPTIV_003334</name>
</gene>
<feature type="non-terminal residue" evidence="1">
    <location>
        <position position="1"/>
    </location>
</feature>
<dbReference type="Proteomes" id="UP001434883">
    <property type="component" value="Unassembled WGS sequence"/>
</dbReference>
<name>A0ABV0R427_9TELE</name>
<protein>
    <submittedName>
        <fullName evidence="1">Uncharacterized protein</fullName>
    </submittedName>
</protein>
<keyword evidence="2" id="KW-1185">Reference proteome</keyword>
<reference evidence="1 2" key="1">
    <citation type="submission" date="2021-06" db="EMBL/GenBank/DDBJ databases">
        <authorList>
            <person name="Palmer J.M."/>
        </authorList>
    </citation>
    <scope>NUCLEOTIDE SEQUENCE [LARGE SCALE GENOMIC DNA]</scope>
    <source>
        <strain evidence="1 2">XC_2019</strain>
        <tissue evidence="1">Muscle</tissue>
    </source>
</reference>
<evidence type="ECO:0000313" key="2">
    <source>
        <dbReference type="Proteomes" id="UP001434883"/>
    </source>
</evidence>
<sequence length="55" mass="5940">KFKCIIITTKSSFCSGNKHPAAVPLTFQAGMACPQLNSWRPGGEPDLEEMSLTSL</sequence>
<organism evidence="1 2">
    <name type="scientific">Xenoophorus captivus</name>
    <dbReference type="NCBI Taxonomy" id="1517983"/>
    <lineage>
        <taxon>Eukaryota</taxon>
        <taxon>Metazoa</taxon>
        <taxon>Chordata</taxon>
        <taxon>Craniata</taxon>
        <taxon>Vertebrata</taxon>
        <taxon>Euteleostomi</taxon>
        <taxon>Actinopterygii</taxon>
        <taxon>Neopterygii</taxon>
        <taxon>Teleostei</taxon>
        <taxon>Neoteleostei</taxon>
        <taxon>Acanthomorphata</taxon>
        <taxon>Ovalentaria</taxon>
        <taxon>Atherinomorphae</taxon>
        <taxon>Cyprinodontiformes</taxon>
        <taxon>Goodeidae</taxon>
        <taxon>Xenoophorus</taxon>
    </lineage>
</organism>